<dbReference type="RefSeq" id="WP_200171740.1">
    <property type="nucleotide sequence ID" value="NZ_BAABKQ010000001.1"/>
</dbReference>
<evidence type="ECO:0000313" key="4">
    <source>
        <dbReference type="Proteomes" id="UP001500839"/>
    </source>
</evidence>
<reference evidence="4" key="1">
    <citation type="journal article" date="2019" name="Int. J. Syst. Evol. Microbiol.">
        <title>The Global Catalogue of Microorganisms (GCM) 10K type strain sequencing project: providing services to taxonomists for standard genome sequencing and annotation.</title>
        <authorList>
            <consortium name="The Broad Institute Genomics Platform"/>
            <consortium name="The Broad Institute Genome Sequencing Center for Infectious Disease"/>
            <person name="Wu L."/>
            <person name="Ma J."/>
        </authorList>
    </citation>
    <scope>NUCLEOTIDE SEQUENCE [LARGE SCALE GENOMIC DNA]</scope>
    <source>
        <strain evidence="4">JCM 18542</strain>
    </source>
</reference>
<protein>
    <submittedName>
        <fullName evidence="3">F420-dependent biliverdin reductase</fullName>
    </submittedName>
</protein>
<evidence type="ECO:0000313" key="3">
    <source>
        <dbReference type="EMBL" id="GAA4813785.1"/>
    </source>
</evidence>
<dbReference type="InterPro" id="IPR019920">
    <property type="entry name" value="F420-binding_dom_put"/>
</dbReference>
<sequence>MPIGPEHLHRIALDFLADRHLATLATQRSDGSPHVVAVGFTWDAQTGLARVITNAGSQKARNAQRGGRAALTQIDGARWITLEGAVRLSDDPGDVARAVELYACRYRQPRPNPTRVVVEVAVDRVLGMQTLRAPA</sequence>
<dbReference type="InterPro" id="IPR011576">
    <property type="entry name" value="Pyridox_Oxase_N"/>
</dbReference>
<accession>A0ABP9CLH6</accession>
<keyword evidence="1" id="KW-0560">Oxidoreductase</keyword>
<dbReference type="InterPro" id="IPR012349">
    <property type="entry name" value="Split_barrel_FMN-bd"/>
</dbReference>
<dbReference type="PANTHER" id="PTHR35176">
    <property type="entry name" value="HEME OXYGENASE HI_0854-RELATED"/>
    <property type="match status" value="1"/>
</dbReference>
<organism evidence="3 4">
    <name type="scientific">Tomitella cavernea</name>
    <dbReference type="NCBI Taxonomy" id="1387982"/>
    <lineage>
        <taxon>Bacteria</taxon>
        <taxon>Bacillati</taxon>
        <taxon>Actinomycetota</taxon>
        <taxon>Actinomycetes</taxon>
        <taxon>Mycobacteriales</taxon>
        <taxon>Tomitella</taxon>
    </lineage>
</organism>
<dbReference type="Pfam" id="PF01243">
    <property type="entry name" value="PNPOx_N"/>
    <property type="match status" value="1"/>
</dbReference>
<dbReference type="Proteomes" id="UP001500839">
    <property type="component" value="Unassembled WGS sequence"/>
</dbReference>
<evidence type="ECO:0000259" key="2">
    <source>
        <dbReference type="Pfam" id="PF01243"/>
    </source>
</evidence>
<dbReference type="SUPFAM" id="SSF50475">
    <property type="entry name" value="FMN-binding split barrel"/>
    <property type="match status" value="1"/>
</dbReference>
<comment type="caution">
    <text evidence="3">The sequence shown here is derived from an EMBL/GenBank/DDBJ whole genome shotgun (WGS) entry which is preliminary data.</text>
</comment>
<feature type="domain" description="Pyridoxamine 5'-phosphate oxidase N-terminal" evidence="2">
    <location>
        <begin position="13"/>
        <end position="126"/>
    </location>
</feature>
<evidence type="ECO:0000256" key="1">
    <source>
        <dbReference type="ARBA" id="ARBA00023002"/>
    </source>
</evidence>
<gene>
    <name evidence="3" type="ORF">GCM10023353_18520</name>
</gene>
<dbReference type="EMBL" id="BAABKQ010000001">
    <property type="protein sequence ID" value="GAA4813785.1"/>
    <property type="molecule type" value="Genomic_DNA"/>
</dbReference>
<dbReference type="NCBIfam" id="TIGR03618">
    <property type="entry name" value="Rv1155_F420"/>
    <property type="match status" value="1"/>
</dbReference>
<dbReference type="InterPro" id="IPR052019">
    <property type="entry name" value="F420H2_bilvrd_red/Heme_oxyg"/>
</dbReference>
<proteinExistence type="predicted"/>
<dbReference type="PANTHER" id="PTHR35176:SF1">
    <property type="entry name" value="F420H(2)-DEPENDENT BILIVERDIN REDUCTASE"/>
    <property type="match status" value="1"/>
</dbReference>
<dbReference type="Gene3D" id="2.30.110.10">
    <property type="entry name" value="Electron Transport, Fmn-binding Protein, Chain A"/>
    <property type="match status" value="1"/>
</dbReference>
<name>A0ABP9CLH6_9ACTN</name>
<keyword evidence="4" id="KW-1185">Reference proteome</keyword>